<protein>
    <submittedName>
        <fullName evidence="1">Uncharacterized protein</fullName>
    </submittedName>
</protein>
<dbReference type="EMBL" id="CACRXK020022790">
    <property type="protein sequence ID" value="CAB4037155.1"/>
    <property type="molecule type" value="Genomic_DNA"/>
</dbReference>
<proteinExistence type="predicted"/>
<dbReference type="Proteomes" id="UP001152795">
    <property type="component" value="Unassembled WGS sequence"/>
</dbReference>
<gene>
    <name evidence="1" type="ORF">PACLA_8A013357</name>
</gene>
<comment type="caution">
    <text evidence="1">The sequence shown here is derived from an EMBL/GenBank/DDBJ whole genome shotgun (WGS) entry which is preliminary data.</text>
</comment>
<sequence>MTSKRVYCGDCEKSWVRKVDYEKHFELENIKQKDGGKLIKNPCYKRKRRTVGYSLNEACANKKQRMLFCTTATTVEEPAATQNSTQSSDSVAQHIDSDPQLTELNLASLDGNSSTNLIKTITAVTEASSSVILDKLDSVLTGVKILSNKIDTARELNSVRRPTMPIESSECVSVPQKDQYEKLVDAIRCSSCTSMELVMNNQLIKGVFEIEQADDQESEKLVCKACKKWAKGPATKLGFDLVSGSTYSIWASGVKKPMEKWFSNMKQKLAQHLMTDAHHNALKTEMCHAAEILRKKDEIFKTMRHLAYLAIKSNLPLDQFPTLLATVNACGLELGNINHSRAFITQFLELVNVELIKKTAAWFDEQSEITLTLDIGTVYGMTLLAVLFMSNGKVKLADLAPITSKKGEDVANVCFESCKLHEKIKEEDLKEKVVGITGDGAFAKGNKPFKNTIAALLGKEVTIRWDLLHLINCAHKEARGKAKYDQDEVVEHTTDSDDMEDDVNQREMSSLVSELIDYIQDEAKRYRTGIRYTQLKMVNLRNFKRPKVWSGTRMVVYEFEMLERFLENALYFDIPSKYILLAQCHGLVMFALKIILKNVQRTDLTHNYVQSVIVGNVGLNAMKLACRVAKDFHDEVSLDYLDHDIDLIEETNICLQSKKSFCKELSEYLVKKGSIYTKQESYDRATRSAPFSMNDAKAASLLYTDLLWRAIRKRL</sequence>
<dbReference type="AlphaFoldDB" id="A0A7D9LQ74"/>
<organism evidence="1 2">
    <name type="scientific">Paramuricea clavata</name>
    <name type="common">Red gorgonian</name>
    <name type="synonym">Violescent sea-whip</name>
    <dbReference type="NCBI Taxonomy" id="317549"/>
    <lineage>
        <taxon>Eukaryota</taxon>
        <taxon>Metazoa</taxon>
        <taxon>Cnidaria</taxon>
        <taxon>Anthozoa</taxon>
        <taxon>Octocorallia</taxon>
        <taxon>Malacalcyonacea</taxon>
        <taxon>Plexauridae</taxon>
        <taxon>Paramuricea</taxon>
    </lineage>
</organism>
<feature type="non-terminal residue" evidence="1">
    <location>
        <position position="715"/>
    </location>
</feature>
<name>A0A7D9LQ74_PARCT</name>
<reference evidence="1" key="1">
    <citation type="submission" date="2020-04" db="EMBL/GenBank/DDBJ databases">
        <authorList>
            <person name="Alioto T."/>
            <person name="Alioto T."/>
            <person name="Gomez Garrido J."/>
        </authorList>
    </citation>
    <scope>NUCLEOTIDE SEQUENCE</scope>
    <source>
        <strain evidence="1">A484AB</strain>
    </source>
</reference>
<evidence type="ECO:0000313" key="1">
    <source>
        <dbReference type="EMBL" id="CAB4037155.1"/>
    </source>
</evidence>
<keyword evidence="2" id="KW-1185">Reference proteome</keyword>
<evidence type="ECO:0000313" key="2">
    <source>
        <dbReference type="Proteomes" id="UP001152795"/>
    </source>
</evidence>
<accession>A0A7D9LQ74</accession>